<dbReference type="EMBL" id="BKCJ011370111">
    <property type="protein sequence ID" value="GFD26602.1"/>
    <property type="molecule type" value="Genomic_DNA"/>
</dbReference>
<dbReference type="Pfam" id="PF08284">
    <property type="entry name" value="RVP_2"/>
    <property type="match status" value="1"/>
</dbReference>
<evidence type="ECO:0000256" key="1">
    <source>
        <dbReference type="PROSITE-ProRule" id="PRU00047"/>
    </source>
</evidence>
<proteinExistence type="predicted"/>
<feature type="non-terminal residue" evidence="3">
    <location>
        <position position="150"/>
    </location>
</feature>
<evidence type="ECO:0000313" key="3">
    <source>
        <dbReference type="EMBL" id="GFD26602.1"/>
    </source>
</evidence>
<protein>
    <recommendedName>
        <fullName evidence="2">CCHC-type domain-containing protein</fullName>
    </recommendedName>
</protein>
<organism evidence="3">
    <name type="scientific">Tanacetum cinerariifolium</name>
    <name type="common">Dalmatian daisy</name>
    <name type="synonym">Chrysanthemum cinerariifolium</name>
    <dbReference type="NCBI Taxonomy" id="118510"/>
    <lineage>
        <taxon>Eukaryota</taxon>
        <taxon>Viridiplantae</taxon>
        <taxon>Streptophyta</taxon>
        <taxon>Embryophyta</taxon>
        <taxon>Tracheophyta</taxon>
        <taxon>Spermatophyta</taxon>
        <taxon>Magnoliopsida</taxon>
        <taxon>eudicotyledons</taxon>
        <taxon>Gunneridae</taxon>
        <taxon>Pentapetalae</taxon>
        <taxon>asterids</taxon>
        <taxon>campanulids</taxon>
        <taxon>Asterales</taxon>
        <taxon>Asteraceae</taxon>
        <taxon>Asteroideae</taxon>
        <taxon>Anthemideae</taxon>
        <taxon>Anthemidinae</taxon>
        <taxon>Tanacetum</taxon>
    </lineage>
</organism>
<dbReference type="AlphaFoldDB" id="A0A699UTC6"/>
<keyword evidence="1" id="KW-0863">Zinc-finger</keyword>
<dbReference type="InterPro" id="IPR001878">
    <property type="entry name" value="Znf_CCHC"/>
</dbReference>
<keyword evidence="1" id="KW-0862">Zinc</keyword>
<dbReference type="InterPro" id="IPR036875">
    <property type="entry name" value="Znf_CCHC_sf"/>
</dbReference>
<dbReference type="Pfam" id="PF00098">
    <property type="entry name" value="zf-CCHC"/>
    <property type="match status" value="2"/>
</dbReference>
<dbReference type="SUPFAM" id="SSF57756">
    <property type="entry name" value="Retrovirus zinc finger-like domains"/>
    <property type="match status" value="1"/>
</dbReference>
<feature type="domain" description="CCHC-type" evidence="2">
    <location>
        <begin position="68"/>
        <end position="83"/>
    </location>
</feature>
<dbReference type="GO" id="GO:0008270">
    <property type="term" value="F:zinc ion binding"/>
    <property type="evidence" value="ECO:0007669"/>
    <property type="project" value="UniProtKB-KW"/>
</dbReference>
<sequence length="150" mass="16742">MGMRERKSYERSLPKCTKCQHHHNGPCTQKFHKCNKVGHFGRDCRSSGNANVANAQRYSKETLKGNGCFECGASGHFKRDCPKLKNKNGGNKKAQGWVYAVGITEKNRKAPMNPDSNVVTGMFLLNNRYASILFYTGADRSFISIAFSSL</sequence>
<dbReference type="SMART" id="SM00343">
    <property type="entry name" value="ZnF_C2HC"/>
    <property type="match status" value="2"/>
</dbReference>
<name>A0A699UTC6_TANCI</name>
<dbReference type="PROSITE" id="PS50158">
    <property type="entry name" value="ZF_CCHC"/>
    <property type="match status" value="1"/>
</dbReference>
<keyword evidence="1" id="KW-0479">Metal-binding</keyword>
<gene>
    <name evidence="3" type="ORF">Tci_898571</name>
</gene>
<accession>A0A699UTC6</accession>
<comment type="caution">
    <text evidence="3">The sequence shown here is derived from an EMBL/GenBank/DDBJ whole genome shotgun (WGS) entry which is preliminary data.</text>
</comment>
<evidence type="ECO:0000259" key="2">
    <source>
        <dbReference type="PROSITE" id="PS50158"/>
    </source>
</evidence>
<dbReference type="GO" id="GO:0003676">
    <property type="term" value="F:nucleic acid binding"/>
    <property type="evidence" value="ECO:0007669"/>
    <property type="project" value="InterPro"/>
</dbReference>
<reference evidence="3" key="1">
    <citation type="journal article" date="2019" name="Sci. Rep.">
        <title>Draft genome of Tanacetum cinerariifolium, the natural source of mosquito coil.</title>
        <authorList>
            <person name="Yamashiro T."/>
            <person name="Shiraishi A."/>
            <person name="Satake H."/>
            <person name="Nakayama K."/>
        </authorList>
    </citation>
    <scope>NUCLEOTIDE SEQUENCE</scope>
</reference>
<dbReference type="Gene3D" id="4.10.60.10">
    <property type="entry name" value="Zinc finger, CCHC-type"/>
    <property type="match status" value="1"/>
</dbReference>